<reference evidence="1 2" key="1">
    <citation type="journal article" date="2015" name="Genome Biol. Evol.">
        <title>Phylogenomic analyses indicate that early fungi evolved digesting cell walls of algal ancestors of land plants.</title>
        <authorList>
            <person name="Chang Y."/>
            <person name="Wang S."/>
            <person name="Sekimoto S."/>
            <person name="Aerts A.L."/>
            <person name="Choi C."/>
            <person name="Clum A."/>
            <person name="LaButti K.M."/>
            <person name="Lindquist E.A."/>
            <person name="Yee Ngan C."/>
            <person name="Ohm R.A."/>
            <person name="Salamov A.A."/>
            <person name="Grigoriev I.V."/>
            <person name="Spatafora J.W."/>
            <person name="Berbee M.L."/>
        </authorList>
    </citation>
    <scope>NUCLEOTIDE SEQUENCE [LARGE SCALE GENOMIC DNA]</scope>
    <source>
        <strain evidence="1 2">JEL478</strain>
    </source>
</reference>
<organism evidence="1 2">
    <name type="scientific">Gonapodya prolifera (strain JEL478)</name>
    <name type="common">Monoblepharis prolifera</name>
    <dbReference type="NCBI Taxonomy" id="1344416"/>
    <lineage>
        <taxon>Eukaryota</taxon>
        <taxon>Fungi</taxon>
        <taxon>Fungi incertae sedis</taxon>
        <taxon>Chytridiomycota</taxon>
        <taxon>Chytridiomycota incertae sedis</taxon>
        <taxon>Monoblepharidomycetes</taxon>
        <taxon>Monoblepharidales</taxon>
        <taxon>Gonapodyaceae</taxon>
        <taxon>Gonapodya</taxon>
    </lineage>
</organism>
<sequence>MSAIDTSRRLARIIGPTLAVTTATEAFNAHIWAGNTAAGVFFNGSVLFVAGLSIVQSHNVWKGWPAAVTAVGWAAAALGTYRMVAPDSVLEGVRRSRPETLKCEWSLSGVSAANGARTPSALH</sequence>
<dbReference type="OrthoDB" id="4140444at2759"/>
<dbReference type="Proteomes" id="UP000070544">
    <property type="component" value="Unassembled WGS sequence"/>
</dbReference>
<accession>A0A139AML2</accession>
<protein>
    <submittedName>
        <fullName evidence="1">Uncharacterized protein</fullName>
    </submittedName>
</protein>
<dbReference type="EMBL" id="KQ965745">
    <property type="protein sequence ID" value="KXS17685.1"/>
    <property type="molecule type" value="Genomic_DNA"/>
</dbReference>
<evidence type="ECO:0000313" key="2">
    <source>
        <dbReference type="Proteomes" id="UP000070544"/>
    </source>
</evidence>
<name>A0A139AML2_GONPJ</name>
<gene>
    <name evidence="1" type="ORF">M427DRAFT_54280</name>
</gene>
<proteinExistence type="predicted"/>
<keyword evidence="2" id="KW-1185">Reference proteome</keyword>
<evidence type="ECO:0000313" key="1">
    <source>
        <dbReference type="EMBL" id="KXS17685.1"/>
    </source>
</evidence>
<dbReference type="AlphaFoldDB" id="A0A139AML2"/>